<dbReference type="NCBIfam" id="TIGR00086">
    <property type="entry name" value="smpB"/>
    <property type="match status" value="1"/>
</dbReference>
<comment type="subcellular location">
    <subcellularLocation>
        <location evidence="3">Cytoplasm</location>
    </subcellularLocation>
    <text evidence="3">The tmRNA-SmpB complex associates with stalled 70S ribosomes.</text>
</comment>
<comment type="similarity">
    <text evidence="3">Belongs to the SmpB family.</text>
</comment>
<sequence length="160" mass="18192">MSKPLPAPFDKKKVVAENRRARFDYFVDDRVEAGIALVGTEVKSLRHGEGSIAESYATVEGEEVWLINSHIPEYSHGNRLNHEPRRPRKLLLKGREISKLQGAVARQGLTLVPLSIYFNSSGRAKVELALARGKKVHDKRDTIKERDWKREQGRLLRARG</sequence>
<dbReference type="RefSeq" id="WP_241446400.1">
    <property type="nucleotide sequence ID" value="NZ_JAKZHW010000001.1"/>
</dbReference>
<dbReference type="SUPFAM" id="SSF74982">
    <property type="entry name" value="Small protein B (SmpB)"/>
    <property type="match status" value="1"/>
</dbReference>
<name>A0ABS9VKV3_9SPHN</name>
<evidence type="ECO:0000256" key="2">
    <source>
        <dbReference type="ARBA" id="ARBA00022884"/>
    </source>
</evidence>
<evidence type="ECO:0000256" key="1">
    <source>
        <dbReference type="ARBA" id="ARBA00022490"/>
    </source>
</evidence>
<proteinExistence type="inferred from homology"/>
<keyword evidence="5" id="KW-1185">Reference proteome</keyword>
<evidence type="ECO:0000256" key="3">
    <source>
        <dbReference type="HAMAP-Rule" id="MF_00023"/>
    </source>
</evidence>
<evidence type="ECO:0000313" key="5">
    <source>
        <dbReference type="Proteomes" id="UP001203058"/>
    </source>
</evidence>
<dbReference type="NCBIfam" id="NF003843">
    <property type="entry name" value="PRK05422.1"/>
    <property type="match status" value="1"/>
</dbReference>
<dbReference type="InterPro" id="IPR000037">
    <property type="entry name" value="SsrA-bd_prot"/>
</dbReference>
<organism evidence="4 5">
    <name type="scientific">Sphingomonas telluris</name>
    <dbReference type="NCBI Taxonomy" id="2907998"/>
    <lineage>
        <taxon>Bacteria</taxon>
        <taxon>Pseudomonadati</taxon>
        <taxon>Pseudomonadota</taxon>
        <taxon>Alphaproteobacteria</taxon>
        <taxon>Sphingomonadales</taxon>
        <taxon>Sphingomonadaceae</taxon>
        <taxon>Sphingomonas</taxon>
    </lineage>
</organism>
<comment type="caution">
    <text evidence="4">The sequence shown here is derived from an EMBL/GenBank/DDBJ whole genome shotgun (WGS) entry which is preliminary data.</text>
</comment>
<evidence type="ECO:0000313" key="4">
    <source>
        <dbReference type="EMBL" id="MCH8615596.1"/>
    </source>
</evidence>
<dbReference type="EMBL" id="JAKZHW010000001">
    <property type="protein sequence ID" value="MCH8615596.1"/>
    <property type="molecule type" value="Genomic_DNA"/>
</dbReference>
<dbReference type="PROSITE" id="PS01317">
    <property type="entry name" value="SSRP"/>
    <property type="match status" value="1"/>
</dbReference>
<dbReference type="Gene3D" id="2.40.280.10">
    <property type="match status" value="1"/>
</dbReference>
<keyword evidence="1 3" id="KW-0963">Cytoplasm</keyword>
<gene>
    <name evidence="3 4" type="primary">smpB</name>
    <name evidence="4" type="ORF">LZ016_05720</name>
</gene>
<dbReference type="PANTHER" id="PTHR30308">
    <property type="entry name" value="TMRNA-BINDING COMPONENT OF TRANS-TRANSLATION TAGGING COMPLEX"/>
    <property type="match status" value="1"/>
</dbReference>
<dbReference type="PANTHER" id="PTHR30308:SF2">
    <property type="entry name" value="SSRA-BINDING PROTEIN"/>
    <property type="match status" value="1"/>
</dbReference>
<dbReference type="InterPro" id="IPR023620">
    <property type="entry name" value="SmpB"/>
</dbReference>
<dbReference type="CDD" id="cd09294">
    <property type="entry name" value="SmpB"/>
    <property type="match status" value="1"/>
</dbReference>
<protein>
    <recommendedName>
        <fullName evidence="3">SsrA-binding protein</fullName>
    </recommendedName>
    <alternativeName>
        <fullName evidence="3">Small protein B</fullName>
    </alternativeName>
</protein>
<accession>A0ABS9VKV3</accession>
<dbReference type="InterPro" id="IPR020081">
    <property type="entry name" value="SsrA-bd_prot_CS"/>
</dbReference>
<dbReference type="HAMAP" id="MF_00023">
    <property type="entry name" value="SmpB"/>
    <property type="match status" value="1"/>
</dbReference>
<keyword evidence="2 3" id="KW-0694">RNA-binding</keyword>
<dbReference type="Pfam" id="PF01668">
    <property type="entry name" value="SmpB"/>
    <property type="match status" value="1"/>
</dbReference>
<comment type="function">
    <text evidence="3">Required for rescue of stalled ribosomes mediated by trans-translation. Binds to transfer-messenger RNA (tmRNA), required for stable association of tmRNA with ribosomes. tmRNA and SmpB together mimic tRNA shape, replacing the anticodon stem-loop with SmpB. tmRNA is encoded by the ssrA gene; the 2 termini fold to resemble tRNA(Ala) and it encodes a 'tag peptide', a short internal open reading frame. During trans-translation Ala-aminoacylated tmRNA acts like a tRNA, entering the A-site of stalled ribosomes, displacing the stalled mRNA. The ribosome then switches to translate the ORF on the tmRNA; the nascent peptide is terminated with the 'tag peptide' encoded by the tmRNA and targeted for degradation. The ribosome is freed to recommence translation, which seems to be the essential function of trans-translation.</text>
</comment>
<reference evidence="4 5" key="1">
    <citation type="submission" date="2022-03" db="EMBL/GenBank/DDBJ databases">
        <authorList>
            <person name="Jo J.-H."/>
            <person name="Im W.-T."/>
        </authorList>
    </citation>
    <scope>NUCLEOTIDE SEQUENCE [LARGE SCALE GENOMIC DNA]</scope>
    <source>
        <strain evidence="4 5">SM33</strain>
    </source>
</reference>
<dbReference type="Proteomes" id="UP001203058">
    <property type="component" value="Unassembled WGS sequence"/>
</dbReference>